<comment type="caution">
    <text evidence="6">The sequence shown here is derived from an EMBL/GenBank/DDBJ whole genome shotgun (WGS) entry which is preliminary data.</text>
</comment>
<dbReference type="EMBL" id="CAKMRJ010000002">
    <property type="protein sequence ID" value="CAH1416723.1"/>
    <property type="molecule type" value="Genomic_DNA"/>
</dbReference>
<dbReference type="InterPro" id="IPR011065">
    <property type="entry name" value="Kunitz_inhibitor_STI-like_sf"/>
</dbReference>
<dbReference type="InterPro" id="IPR000504">
    <property type="entry name" value="RRM_dom"/>
</dbReference>
<feature type="region of interest" description="Disordered" evidence="3">
    <location>
        <begin position="452"/>
        <end position="539"/>
    </location>
</feature>
<feature type="compositionally biased region" description="Polar residues" evidence="3">
    <location>
        <begin position="510"/>
        <end position="519"/>
    </location>
</feature>
<feature type="compositionally biased region" description="Basic and acidic residues" evidence="3">
    <location>
        <begin position="455"/>
        <end position="468"/>
    </location>
</feature>
<dbReference type="InterPro" id="IPR002160">
    <property type="entry name" value="Prot_inh_Kunz-lg"/>
</dbReference>
<keyword evidence="4" id="KW-0732">Signal</keyword>
<dbReference type="Pfam" id="PF00076">
    <property type="entry name" value="RRM_1"/>
    <property type="match status" value="1"/>
</dbReference>
<organism evidence="6 7">
    <name type="scientific">Lactuca virosa</name>
    <dbReference type="NCBI Taxonomy" id="75947"/>
    <lineage>
        <taxon>Eukaryota</taxon>
        <taxon>Viridiplantae</taxon>
        <taxon>Streptophyta</taxon>
        <taxon>Embryophyta</taxon>
        <taxon>Tracheophyta</taxon>
        <taxon>Spermatophyta</taxon>
        <taxon>Magnoliopsida</taxon>
        <taxon>eudicotyledons</taxon>
        <taxon>Gunneridae</taxon>
        <taxon>Pentapetalae</taxon>
        <taxon>asterids</taxon>
        <taxon>campanulids</taxon>
        <taxon>Asterales</taxon>
        <taxon>Asteraceae</taxon>
        <taxon>Cichorioideae</taxon>
        <taxon>Cichorieae</taxon>
        <taxon>Lactucinae</taxon>
        <taxon>Lactuca</taxon>
    </lineage>
</organism>
<feature type="domain" description="RRM" evidence="5">
    <location>
        <begin position="250"/>
        <end position="324"/>
    </location>
</feature>
<feature type="compositionally biased region" description="Basic and acidic residues" evidence="3">
    <location>
        <begin position="221"/>
        <end position="236"/>
    </location>
</feature>
<feature type="compositionally biased region" description="Low complexity" evidence="3">
    <location>
        <begin position="469"/>
        <end position="503"/>
    </location>
</feature>
<evidence type="ECO:0000259" key="5">
    <source>
        <dbReference type="PROSITE" id="PS50102"/>
    </source>
</evidence>
<accession>A0AAU9LL81</accession>
<evidence type="ECO:0000313" key="6">
    <source>
        <dbReference type="EMBL" id="CAH1416723.1"/>
    </source>
</evidence>
<dbReference type="PROSITE" id="PS50102">
    <property type="entry name" value="RRM"/>
    <property type="match status" value="1"/>
</dbReference>
<dbReference type="SUPFAM" id="SSF54928">
    <property type="entry name" value="RNA-binding domain, RBD"/>
    <property type="match status" value="1"/>
</dbReference>
<feature type="signal peptide" evidence="4">
    <location>
        <begin position="1"/>
        <end position="17"/>
    </location>
</feature>
<dbReference type="PANTHER" id="PTHR32343">
    <property type="entry name" value="SERINE/ARGININE-RICH SPLICING FACTOR"/>
    <property type="match status" value="1"/>
</dbReference>
<dbReference type="Pfam" id="PF00197">
    <property type="entry name" value="Kunitz_legume"/>
    <property type="match status" value="1"/>
</dbReference>
<dbReference type="InterPro" id="IPR035979">
    <property type="entry name" value="RBD_domain_sf"/>
</dbReference>
<dbReference type="AlphaFoldDB" id="A0AAU9LL81"/>
<feature type="chain" id="PRO_5043930743" description="RRM domain-containing protein" evidence="4">
    <location>
        <begin position="18"/>
        <end position="539"/>
    </location>
</feature>
<reference evidence="6 7" key="1">
    <citation type="submission" date="2022-01" db="EMBL/GenBank/DDBJ databases">
        <authorList>
            <person name="Xiong W."/>
            <person name="Schranz E."/>
        </authorList>
    </citation>
    <scope>NUCLEOTIDE SEQUENCE [LARGE SCALE GENOMIC DNA]</scope>
</reference>
<dbReference type="InterPro" id="IPR012677">
    <property type="entry name" value="Nucleotide-bd_a/b_plait_sf"/>
</dbReference>
<comment type="similarity">
    <text evidence="1">Belongs to the protease inhibitor I3 (leguminous Kunitz-type inhibitor) family.</text>
</comment>
<feature type="region of interest" description="Disordered" evidence="3">
    <location>
        <begin position="183"/>
        <end position="244"/>
    </location>
</feature>
<keyword evidence="7" id="KW-1185">Reference proteome</keyword>
<gene>
    <name evidence="6" type="ORF">LVIROSA_LOCUS4470</name>
</gene>
<evidence type="ECO:0000256" key="2">
    <source>
        <dbReference type="PROSITE-ProRule" id="PRU00176"/>
    </source>
</evidence>
<dbReference type="SMART" id="SM00452">
    <property type="entry name" value="STI"/>
    <property type="match status" value="1"/>
</dbReference>
<sequence>MKLKLLIPTLLSTLISSFYITSPQPLKTTTTTIIVAIDAITNTSIPFDSDGHEVQPGLKYHITPIQSNDSGGGGLSLASRDGICPPFVVQENTQLSNGLPLRFVPLDTKQNSITLSSDLNILFNAATICVQSTVWRVINGGGFGGGKYYVRSGGVVGRPGVATTQFPSWINLKISVHMAANEPKTVPPDTAPKSTANISEVPTAASEPKTQKDVSPNIDAPKSEAPKAGTEPKTETDAPPANTPKVSQIKTVKVSNISVAVTKKDIWEFFNFSGDIHYIEMKSESETTQQAFVTFKESQGADTAVLLTGATIADLSVSVSLMENYQLPPDAPPTDTDKKGEVVQKAEEVVSTMLAKGFVLGKDALKKAQSFDEKHQFTSNASAKVADLDRKMGLSQKLKEVNERYQVSEKTQSAIAVAEQKANTLMANPYVSSGAVWFSGAFAAITKAAEGVGSKTKEKVDKEEKERSNSNINTVNNNEKETSSSNSNTNSTSTSTTVNNSDESLVKGSPVNSKTVNNGDKSSVVKDKSSNEKNKLPEL</sequence>
<dbReference type="SUPFAM" id="SSF50386">
    <property type="entry name" value="STI-like"/>
    <property type="match status" value="1"/>
</dbReference>
<evidence type="ECO:0000313" key="7">
    <source>
        <dbReference type="Proteomes" id="UP001157418"/>
    </source>
</evidence>
<proteinExistence type="inferred from homology"/>
<evidence type="ECO:0000256" key="3">
    <source>
        <dbReference type="SAM" id="MobiDB-lite"/>
    </source>
</evidence>
<keyword evidence="2" id="KW-0694">RNA-binding</keyword>
<dbReference type="GO" id="GO:0003723">
    <property type="term" value="F:RNA binding"/>
    <property type="evidence" value="ECO:0007669"/>
    <property type="project" value="UniProtKB-UniRule"/>
</dbReference>
<evidence type="ECO:0000256" key="1">
    <source>
        <dbReference type="ARBA" id="ARBA00005440"/>
    </source>
</evidence>
<dbReference type="SMART" id="SM00360">
    <property type="entry name" value="RRM"/>
    <property type="match status" value="1"/>
</dbReference>
<dbReference type="Gene3D" id="2.80.10.50">
    <property type="match status" value="1"/>
</dbReference>
<feature type="compositionally biased region" description="Basic and acidic residues" evidence="3">
    <location>
        <begin position="523"/>
        <end position="539"/>
    </location>
</feature>
<name>A0AAU9LL81_9ASTR</name>
<dbReference type="PRINTS" id="PR00291">
    <property type="entry name" value="KUNITZINHBTR"/>
</dbReference>
<dbReference type="GO" id="GO:0004866">
    <property type="term" value="F:endopeptidase inhibitor activity"/>
    <property type="evidence" value="ECO:0007669"/>
    <property type="project" value="InterPro"/>
</dbReference>
<dbReference type="PANTHER" id="PTHR32343:SF29">
    <property type="entry name" value="RNA-BINDING (RRM_RBD_RNP MOTIFS) FAMILY PROTEIN"/>
    <property type="match status" value="1"/>
</dbReference>
<dbReference type="Gene3D" id="3.30.70.330">
    <property type="match status" value="1"/>
</dbReference>
<protein>
    <recommendedName>
        <fullName evidence="5">RRM domain-containing protein</fullName>
    </recommendedName>
</protein>
<dbReference type="Proteomes" id="UP001157418">
    <property type="component" value="Unassembled WGS sequence"/>
</dbReference>
<evidence type="ECO:0000256" key="4">
    <source>
        <dbReference type="SAM" id="SignalP"/>
    </source>
</evidence>